<keyword evidence="4" id="KW-0547">Nucleotide-binding</keyword>
<dbReference type="InterPro" id="IPR002182">
    <property type="entry name" value="NB-ARC"/>
</dbReference>
<dbReference type="InterPro" id="IPR042197">
    <property type="entry name" value="Apaf_helical"/>
</dbReference>
<dbReference type="SUPFAM" id="SSF52540">
    <property type="entry name" value="P-loop containing nucleoside triphosphate hydrolases"/>
    <property type="match status" value="1"/>
</dbReference>
<dbReference type="Gene3D" id="3.40.50.300">
    <property type="entry name" value="P-loop containing nucleotide triphosphate hydrolases"/>
    <property type="match status" value="1"/>
</dbReference>
<dbReference type="InterPro" id="IPR044974">
    <property type="entry name" value="Disease_R_plants"/>
</dbReference>
<organism evidence="10 11">
    <name type="scientific">Acorus gramineus</name>
    <name type="common">Dwarf sweet flag</name>
    <dbReference type="NCBI Taxonomy" id="55184"/>
    <lineage>
        <taxon>Eukaryota</taxon>
        <taxon>Viridiplantae</taxon>
        <taxon>Streptophyta</taxon>
        <taxon>Embryophyta</taxon>
        <taxon>Tracheophyta</taxon>
        <taxon>Spermatophyta</taxon>
        <taxon>Magnoliopsida</taxon>
        <taxon>Liliopsida</taxon>
        <taxon>Acoraceae</taxon>
        <taxon>Acorus</taxon>
    </lineage>
</organism>
<dbReference type="Pfam" id="PF23598">
    <property type="entry name" value="LRR_14"/>
    <property type="match status" value="1"/>
</dbReference>
<evidence type="ECO:0000259" key="9">
    <source>
        <dbReference type="Pfam" id="PF23598"/>
    </source>
</evidence>
<feature type="domain" description="NB-ARC" evidence="6">
    <location>
        <begin position="166"/>
        <end position="330"/>
    </location>
</feature>
<dbReference type="AlphaFoldDB" id="A0AAV9B9M1"/>
<keyword evidence="11" id="KW-1185">Reference proteome</keyword>
<dbReference type="InterPro" id="IPR055414">
    <property type="entry name" value="LRR_R13L4/SHOC2-like"/>
</dbReference>
<evidence type="ECO:0000259" key="6">
    <source>
        <dbReference type="Pfam" id="PF00931"/>
    </source>
</evidence>
<reference evidence="10" key="1">
    <citation type="journal article" date="2023" name="Nat. Commun.">
        <title>Diploid and tetraploid genomes of Acorus and the evolution of monocots.</title>
        <authorList>
            <person name="Ma L."/>
            <person name="Liu K.W."/>
            <person name="Li Z."/>
            <person name="Hsiao Y.Y."/>
            <person name="Qi Y."/>
            <person name="Fu T."/>
            <person name="Tang G.D."/>
            <person name="Zhang D."/>
            <person name="Sun W.H."/>
            <person name="Liu D.K."/>
            <person name="Li Y."/>
            <person name="Chen G.Z."/>
            <person name="Liu X.D."/>
            <person name="Liao X.Y."/>
            <person name="Jiang Y.T."/>
            <person name="Yu X."/>
            <person name="Hao Y."/>
            <person name="Huang J."/>
            <person name="Zhao X.W."/>
            <person name="Ke S."/>
            <person name="Chen Y.Y."/>
            <person name="Wu W.L."/>
            <person name="Hsu J.L."/>
            <person name="Lin Y.F."/>
            <person name="Huang M.D."/>
            <person name="Li C.Y."/>
            <person name="Huang L."/>
            <person name="Wang Z.W."/>
            <person name="Zhao X."/>
            <person name="Zhong W.Y."/>
            <person name="Peng D.H."/>
            <person name="Ahmad S."/>
            <person name="Lan S."/>
            <person name="Zhang J.S."/>
            <person name="Tsai W.C."/>
            <person name="Van de Peer Y."/>
            <person name="Liu Z.J."/>
        </authorList>
    </citation>
    <scope>NUCLEOTIDE SEQUENCE</scope>
    <source>
        <strain evidence="10">SCP</strain>
    </source>
</reference>
<reference evidence="10" key="2">
    <citation type="submission" date="2023-06" db="EMBL/GenBank/DDBJ databases">
        <authorList>
            <person name="Ma L."/>
            <person name="Liu K.-W."/>
            <person name="Li Z."/>
            <person name="Hsiao Y.-Y."/>
            <person name="Qi Y."/>
            <person name="Fu T."/>
            <person name="Tang G."/>
            <person name="Zhang D."/>
            <person name="Sun W.-H."/>
            <person name="Liu D.-K."/>
            <person name="Li Y."/>
            <person name="Chen G.-Z."/>
            <person name="Liu X.-D."/>
            <person name="Liao X.-Y."/>
            <person name="Jiang Y.-T."/>
            <person name="Yu X."/>
            <person name="Hao Y."/>
            <person name="Huang J."/>
            <person name="Zhao X.-W."/>
            <person name="Ke S."/>
            <person name="Chen Y.-Y."/>
            <person name="Wu W.-L."/>
            <person name="Hsu J.-L."/>
            <person name="Lin Y.-F."/>
            <person name="Huang M.-D."/>
            <person name="Li C.-Y."/>
            <person name="Huang L."/>
            <person name="Wang Z.-W."/>
            <person name="Zhao X."/>
            <person name="Zhong W.-Y."/>
            <person name="Peng D.-H."/>
            <person name="Ahmad S."/>
            <person name="Lan S."/>
            <person name="Zhang J.-S."/>
            <person name="Tsai W.-C."/>
            <person name="Van De Peer Y."/>
            <person name="Liu Z.-J."/>
        </authorList>
    </citation>
    <scope>NUCLEOTIDE SEQUENCE</scope>
    <source>
        <strain evidence="10">SCP</strain>
        <tissue evidence="10">Leaves</tissue>
    </source>
</reference>
<dbReference type="Pfam" id="PF23559">
    <property type="entry name" value="WHD_DRP"/>
    <property type="match status" value="1"/>
</dbReference>
<dbReference type="InterPro" id="IPR032675">
    <property type="entry name" value="LRR_dom_sf"/>
</dbReference>
<dbReference type="SUPFAM" id="SSF52058">
    <property type="entry name" value="L domain-like"/>
    <property type="match status" value="1"/>
</dbReference>
<keyword evidence="3" id="KW-0677">Repeat</keyword>
<keyword evidence="5" id="KW-0611">Plant defense</keyword>
<dbReference type="Gene3D" id="1.10.10.10">
    <property type="entry name" value="Winged helix-like DNA-binding domain superfamily/Winged helix DNA-binding domain"/>
    <property type="match status" value="1"/>
</dbReference>
<evidence type="ECO:0000259" key="7">
    <source>
        <dbReference type="Pfam" id="PF18052"/>
    </source>
</evidence>
<dbReference type="Pfam" id="PF18052">
    <property type="entry name" value="Rx_N"/>
    <property type="match status" value="1"/>
</dbReference>
<name>A0AAV9B9M1_ACOGR</name>
<feature type="domain" description="Disease resistance R13L4/SHOC-2-like LRR" evidence="9">
    <location>
        <begin position="536"/>
        <end position="841"/>
    </location>
</feature>
<evidence type="ECO:0000313" key="10">
    <source>
        <dbReference type="EMBL" id="KAK1272873.1"/>
    </source>
</evidence>
<evidence type="ECO:0000256" key="3">
    <source>
        <dbReference type="ARBA" id="ARBA00022737"/>
    </source>
</evidence>
<gene>
    <name evidence="10" type="ORF">QJS04_geneDACA007800</name>
</gene>
<sequence>MADAVVSFLVLKVGNQLIEEATFLYGVSDQVHMLTREFKLLQQFLSKANMSHNNDEVMNEWLKQLRDAAYEGEDIIDDYIRQNERRIRRRSHLKRVVLSLHDLSAHRRVGKSIVAVQENLRMIFSNKDRYGINITRDHVSIKALEKRKQRDFNPEIDDDEIVGFDDDARRVVRQLTALGDELRVITIVGMGGLGKTTLAKKVYNVQMGFECVAWVSVGQNCQEVNLLRQLIKKTICCDPEELKKMERENLEESLNAYLKNKRFFIVMDDVWEDGLWDSIKPVFRDIRNGSRILFTSRSYSIAKAADPNEDLYQLRFLNEDECWDLFNKRVSCPTDLVDMGKQLVEKCKGLPLAIVVLGGLLSKKACNALEWKRVLDTLDWRFDPSTKDCSEVLALSYRDMPDYLKACFLYLGLFPGNTEIRSSKLKLLWIAEGFVARNPWKRAEYIAEEYLEELYERSLIQVASKKSYGRSRTCGIKSCRIHDLLRDLAIAVSNEFEFLSVFGNQDTEFPPKVCRRLSIHGDVSNEVPLHKSSPSLRSLLCFDQIQLNLIPLIEGLRFLRVIDVQDVDIGVLPQEVGRLIHLRFLVLNNTNLESLPSTVGDLFNLQMLDIRSNGMLKVPASVWKLKELRHFYLDWCSPKQIEGFPNIQTLNGIAAGDWIEKSLVKLTTLSRLAITKVSSNHMRALATALPRLIFLRYLALKTEGQSPVLTNVQFSGLENLYLLTLFGQLGRLPNNFPPILMKLSLRSSRLVDDPLPILGQLKSLESLKLLKDSFTGTRMVCPSSCFPKLKFLTFDELDNLEVWEVKHGAMTCLRHLVVSKCEKLKMLPEGLRHADSLQELELAGMPDSFRNRVQLDFGEGRRSIHRTTSIILHIR</sequence>
<feature type="domain" description="Disease resistance N-terminal" evidence="7">
    <location>
        <begin position="5"/>
        <end position="94"/>
    </location>
</feature>
<feature type="domain" description="Disease resistance protein winged helix" evidence="8">
    <location>
        <begin position="413"/>
        <end position="489"/>
    </location>
</feature>
<protein>
    <submittedName>
        <fullName evidence="10">Disease resistance protein</fullName>
    </submittedName>
</protein>
<dbReference type="Proteomes" id="UP001179952">
    <property type="component" value="Unassembled WGS sequence"/>
</dbReference>
<comment type="caution">
    <text evidence="10">The sequence shown here is derived from an EMBL/GenBank/DDBJ whole genome shotgun (WGS) entry which is preliminary data.</text>
</comment>
<keyword evidence="2" id="KW-0433">Leucine-rich repeat</keyword>
<dbReference type="Gene3D" id="1.10.8.430">
    <property type="entry name" value="Helical domain of apoptotic protease-activating factors"/>
    <property type="match status" value="1"/>
</dbReference>
<evidence type="ECO:0000256" key="5">
    <source>
        <dbReference type="ARBA" id="ARBA00022821"/>
    </source>
</evidence>
<dbReference type="FunFam" id="3.40.50.300:FF:001091">
    <property type="entry name" value="Probable disease resistance protein At1g61300"/>
    <property type="match status" value="1"/>
</dbReference>
<dbReference type="GO" id="GO:0009626">
    <property type="term" value="P:plant-type hypersensitive response"/>
    <property type="evidence" value="ECO:0007669"/>
    <property type="project" value="UniProtKB-ARBA"/>
</dbReference>
<evidence type="ECO:0000256" key="1">
    <source>
        <dbReference type="ARBA" id="ARBA00008894"/>
    </source>
</evidence>
<dbReference type="GO" id="GO:0043531">
    <property type="term" value="F:ADP binding"/>
    <property type="evidence" value="ECO:0007669"/>
    <property type="project" value="InterPro"/>
</dbReference>
<dbReference type="PANTHER" id="PTHR23155">
    <property type="entry name" value="DISEASE RESISTANCE PROTEIN RP"/>
    <property type="match status" value="1"/>
</dbReference>
<evidence type="ECO:0000256" key="4">
    <source>
        <dbReference type="ARBA" id="ARBA00022741"/>
    </source>
</evidence>
<proteinExistence type="inferred from homology"/>
<dbReference type="Gene3D" id="1.20.5.4130">
    <property type="match status" value="1"/>
</dbReference>
<dbReference type="Pfam" id="PF00931">
    <property type="entry name" value="NB-ARC"/>
    <property type="match status" value="1"/>
</dbReference>
<dbReference type="InterPro" id="IPR041118">
    <property type="entry name" value="Rx_N"/>
</dbReference>
<dbReference type="GO" id="GO:0042742">
    <property type="term" value="P:defense response to bacterium"/>
    <property type="evidence" value="ECO:0007669"/>
    <property type="project" value="UniProtKB-ARBA"/>
</dbReference>
<dbReference type="FunFam" id="1.10.10.10:FF:000322">
    <property type="entry name" value="Probable disease resistance protein At1g63360"/>
    <property type="match status" value="1"/>
</dbReference>
<dbReference type="CDD" id="cd14798">
    <property type="entry name" value="RX-CC_like"/>
    <property type="match status" value="1"/>
</dbReference>
<dbReference type="InterPro" id="IPR038005">
    <property type="entry name" value="RX-like_CC"/>
</dbReference>
<dbReference type="InterPro" id="IPR058922">
    <property type="entry name" value="WHD_DRP"/>
</dbReference>
<evidence type="ECO:0000259" key="8">
    <source>
        <dbReference type="Pfam" id="PF23559"/>
    </source>
</evidence>
<dbReference type="InterPro" id="IPR036388">
    <property type="entry name" value="WH-like_DNA-bd_sf"/>
</dbReference>
<evidence type="ECO:0000313" key="11">
    <source>
        <dbReference type="Proteomes" id="UP001179952"/>
    </source>
</evidence>
<dbReference type="EMBL" id="JAUJYN010000004">
    <property type="protein sequence ID" value="KAK1272873.1"/>
    <property type="molecule type" value="Genomic_DNA"/>
</dbReference>
<dbReference type="InterPro" id="IPR027417">
    <property type="entry name" value="P-loop_NTPase"/>
</dbReference>
<dbReference type="PRINTS" id="PR00364">
    <property type="entry name" value="DISEASERSIST"/>
</dbReference>
<accession>A0AAV9B9M1</accession>
<evidence type="ECO:0000256" key="2">
    <source>
        <dbReference type="ARBA" id="ARBA00022614"/>
    </source>
</evidence>
<comment type="similarity">
    <text evidence="1">Belongs to the disease resistance NB-LRR family.</text>
</comment>
<dbReference type="PANTHER" id="PTHR23155:SF1185">
    <property type="entry name" value="DISEASE RESISTANCE RPP8-LIKE PROTEIN 3-RELATED"/>
    <property type="match status" value="1"/>
</dbReference>
<dbReference type="GO" id="GO:0002758">
    <property type="term" value="P:innate immune response-activating signaling pathway"/>
    <property type="evidence" value="ECO:0007669"/>
    <property type="project" value="UniProtKB-ARBA"/>
</dbReference>
<dbReference type="Gene3D" id="3.80.10.10">
    <property type="entry name" value="Ribonuclease Inhibitor"/>
    <property type="match status" value="2"/>
</dbReference>